<dbReference type="InterPro" id="IPR022171">
    <property type="entry name" value="PPE_C"/>
</dbReference>
<evidence type="ECO:0000256" key="1">
    <source>
        <dbReference type="ARBA" id="ARBA00010652"/>
    </source>
</evidence>
<feature type="domain" description="PPE family C-terminal" evidence="3">
    <location>
        <begin position="316"/>
        <end position="397"/>
    </location>
</feature>
<reference evidence="4 5" key="1">
    <citation type="submission" date="2016-01" db="EMBL/GenBank/DDBJ databases">
        <title>The new phylogeny of the genus Mycobacterium.</title>
        <authorList>
            <person name="Tarcisio F."/>
            <person name="Conor M."/>
            <person name="Antonella G."/>
            <person name="Elisabetta G."/>
            <person name="Giulia F.S."/>
            <person name="Sara T."/>
            <person name="Anna F."/>
            <person name="Clotilde B."/>
            <person name="Roberto B."/>
            <person name="Veronica D.S."/>
            <person name="Fabio R."/>
            <person name="Monica P."/>
            <person name="Olivier J."/>
            <person name="Enrico T."/>
            <person name="Nicola S."/>
        </authorList>
    </citation>
    <scope>NUCLEOTIDE SEQUENCE [LARGE SCALE GENOMIC DNA]</scope>
    <source>
        <strain evidence="4 5">DSM 44616</strain>
    </source>
</reference>
<dbReference type="PANTHER" id="PTHR46766">
    <property type="entry name" value="GLUTAMINE-RICH PROTEIN 2"/>
    <property type="match status" value="1"/>
</dbReference>
<keyword evidence="5" id="KW-1185">Reference proteome</keyword>
<protein>
    <recommendedName>
        <fullName evidence="6">PPE family protein</fullName>
    </recommendedName>
</protein>
<accession>A0AAJ3NTD5</accession>
<dbReference type="EMBL" id="LQPR01000016">
    <property type="protein sequence ID" value="ORW73531.1"/>
    <property type="molecule type" value="Genomic_DNA"/>
</dbReference>
<feature type="domain" description="PPE" evidence="2">
    <location>
        <begin position="4"/>
        <end position="162"/>
    </location>
</feature>
<dbReference type="Pfam" id="PF00823">
    <property type="entry name" value="PPE"/>
    <property type="match status" value="1"/>
</dbReference>
<evidence type="ECO:0000313" key="4">
    <source>
        <dbReference type="EMBL" id="ORW73531.1"/>
    </source>
</evidence>
<dbReference type="SUPFAM" id="SSF140459">
    <property type="entry name" value="PE/PPE dimer-like"/>
    <property type="match status" value="1"/>
</dbReference>
<dbReference type="GO" id="GO:0052572">
    <property type="term" value="P:response to host immune response"/>
    <property type="evidence" value="ECO:0007669"/>
    <property type="project" value="TreeGrafter"/>
</dbReference>
<gene>
    <name evidence="4" type="ORF">AWC23_06820</name>
</gene>
<evidence type="ECO:0000259" key="2">
    <source>
        <dbReference type="Pfam" id="PF00823"/>
    </source>
</evidence>
<sequence length="401" mass="38635">MVLDFAGLPPEINSGLMYAGAGSGPLMAAATAWNNLAAELSTTATSWDSIIGTLTGEQWTGAGSTAAAAAAQPYVSWLTTTAAAAEQAGAQASASAAAYEAAFTATVPPPVIAANRALLSALVATNFLGINTPAIAATEAQYAEMWVQDAITMYTYAAASTASGVLQPLLPAAPTASPAAAATQGGAVSAAFTNAAATPAASVLDGLISNLTSVLNGGYIGQGIQTVIDTLGLTPLETSIDGLLGTPMLFNGINGAVNTAAWFVMNAIPTSVSLGHTLAAAAPAAAAADSVTPLAGGAIIGEGALVNSVSGAGVAGTLGEASAVGGLSVPAGWSAAAPATLASSTAPLEGSGWTVASEAGEPVAAMPGMPGMAGAAKGAAGAYAGPRYGFKPTVMPKQVVV</sequence>
<dbReference type="Pfam" id="PF12484">
    <property type="entry name" value="PPE-SVP"/>
    <property type="match status" value="1"/>
</dbReference>
<name>A0AAJ3NTD5_9MYCO</name>
<dbReference type="Proteomes" id="UP000193387">
    <property type="component" value="Unassembled WGS sequence"/>
</dbReference>
<dbReference type="Gene3D" id="1.20.1260.20">
    <property type="entry name" value="PPE superfamily"/>
    <property type="match status" value="1"/>
</dbReference>
<dbReference type="AlphaFoldDB" id="A0AAJ3NTD5"/>
<proteinExistence type="inferred from homology"/>
<comment type="similarity">
    <text evidence="1">Belongs to the mycobacterial PPE family.</text>
</comment>
<evidence type="ECO:0008006" key="6">
    <source>
        <dbReference type="Google" id="ProtNLM"/>
    </source>
</evidence>
<dbReference type="InterPro" id="IPR000030">
    <property type="entry name" value="PPE_dom"/>
</dbReference>
<dbReference type="InterPro" id="IPR038332">
    <property type="entry name" value="PPE_sf"/>
</dbReference>
<organism evidence="4 5">
    <name type="scientific">Mycobacterium saskatchewanense</name>
    <dbReference type="NCBI Taxonomy" id="220927"/>
    <lineage>
        <taxon>Bacteria</taxon>
        <taxon>Bacillati</taxon>
        <taxon>Actinomycetota</taxon>
        <taxon>Actinomycetes</taxon>
        <taxon>Mycobacteriales</taxon>
        <taxon>Mycobacteriaceae</taxon>
        <taxon>Mycobacterium</taxon>
        <taxon>Mycobacterium simiae complex</taxon>
    </lineage>
</organism>
<dbReference type="RefSeq" id="WP_085254571.1">
    <property type="nucleotide sequence ID" value="NZ_AP022573.1"/>
</dbReference>
<evidence type="ECO:0000313" key="5">
    <source>
        <dbReference type="Proteomes" id="UP000193387"/>
    </source>
</evidence>
<evidence type="ECO:0000259" key="3">
    <source>
        <dbReference type="Pfam" id="PF12484"/>
    </source>
</evidence>
<comment type="caution">
    <text evidence="4">The sequence shown here is derived from an EMBL/GenBank/DDBJ whole genome shotgun (WGS) entry which is preliminary data.</text>
</comment>
<dbReference type="PANTHER" id="PTHR46766:SF1">
    <property type="entry name" value="GLUTAMINE-RICH PROTEIN 2"/>
    <property type="match status" value="1"/>
</dbReference>